<reference evidence="2" key="1">
    <citation type="submission" date="2024-05" db="EMBL/GenBank/DDBJ databases">
        <title>Planctomycetes of the genus Singulisphaera possess chitinolytic capabilities.</title>
        <authorList>
            <person name="Ivanova A."/>
        </authorList>
    </citation>
    <scope>NUCLEOTIDE SEQUENCE</scope>
    <source>
        <strain evidence="2">Ch08T</strain>
    </source>
</reference>
<protein>
    <submittedName>
        <fullName evidence="2">Uncharacterized protein</fullName>
    </submittedName>
</protein>
<name>A0AAU7C878_9BACT</name>
<proteinExistence type="predicted"/>
<accession>A0AAU7C878</accession>
<feature type="region of interest" description="Disordered" evidence="1">
    <location>
        <begin position="265"/>
        <end position="290"/>
    </location>
</feature>
<sequence length="290" mass="33115">MATVPTLKLVCESKLCDLLPCDPPTKRWEASGVLVKDRHYFVVFDDRTEIARVSDDLQPNSTNGLFGMAHAVCGYEGITYNAAKRRYYLLVESRRQASGHYRALIVEYDDVFRFRKNRPINFIFKSSNKGFEAVAHVRRDNMDYILALCEGNECQGGEKGRKPGGGRVQLFEKRKKHWSHSRAIVLPDTLPFVDYSGMSIDDGCVAIVSQVNSMLWVGQFDEAGWTWHDEGRLYEFPRSDDGAIRYGNIEGVAWIARTRVVMVSDRRKKKQQPKGLSDKDQSIHVFDIPQ</sequence>
<dbReference type="RefSeq" id="WP_406694339.1">
    <property type="nucleotide sequence ID" value="NZ_CP155447.1"/>
</dbReference>
<evidence type="ECO:0000313" key="2">
    <source>
        <dbReference type="EMBL" id="XBH01598.1"/>
    </source>
</evidence>
<dbReference type="AlphaFoldDB" id="A0AAU7C878"/>
<evidence type="ECO:0000256" key="1">
    <source>
        <dbReference type="SAM" id="MobiDB-lite"/>
    </source>
</evidence>
<organism evidence="2">
    <name type="scientific">Singulisphaera sp. Ch08</name>
    <dbReference type="NCBI Taxonomy" id="3120278"/>
    <lineage>
        <taxon>Bacteria</taxon>
        <taxon>Pseudomonadati</taxon>
        <taxon>Planctomycetota</taxon>
        <taxon>Planctomycetia</taxon>
        <taxon>Isosphaerales</taxon>
        <taxon>Isosphaeraceae</taxon>
        <taxon>Singulisphaera</taxon>
    </lineage>
</organism>
<gene>
    <name evidence="2" type="ORF">V5E97_25010</name>
</gene>
<dbReference type="EMBL" id="CP155447">
    <property type="protein sequence ID" value="XBH01598.1"/>
    <property type="molecule type" value="Genomic_DNA"/>
</dbReference>